<dbReference type="EMBL" id="APVH01000042">
    <property type="protein sequence ID" value="EPX77930.1"/>
    <property type="molecule type" value="Genomic_DNA"/>
</dbReference>
<evidence type="ECO:0000313" key="2">
    <source>
        <dbReference type="Proteomes" id="UP000015347"/>
    </source>
</evidence>
<evidence type="ECO:0008006" key="3">
    <source>
        <dbReference type="Google" id="ProtNLM"/>
    </source>
</evidence>
<organism evidence="1 2">
    <name type="scientific">Salipiger mucosus DSM 16094</name>
    <dbReference type="NCBI Taxonomy" id="1123237"/>
    <lineage>
        <taxon>Bacteria</taxon>
        <taxon>Pseudomonadati</taxon>
        <taxon>Pseudomonadota</taxon>
        <taxon>Alphaproteobacteria</taxon>
        <taxon>Rhodobacterales</taxon>
        <taxon>Roseobacteraceae</taxon>
        <taxon>Salipiger</taxon>
    </lineage>
</organism>
<dbReference type="STRING" id="1123237.Salmuc_03252"/>
<accession>S9RII4</accession>
<dbReference type="InterPro" id="IPR038062">
    <property type="entry name" value="ScdA-like_N_sf"/>
</dbReference>
<proteinExistence type="predicted"/>
<dbReference type="NCBIfam" id="TIGR03980">
    <property type="entry name" value="prismane_assoc"/>
    <property type="match status" value="1"/>
</dbReference>
<dbReference type="HOGENOM" id="CLU_180540_3_1_5"/>
<gene>
    <name evidence="1" type="ORF">Salmuc_03252</name>
</gene>
<dbReference type="eggNOG" id="ENOG503351G">
    <property type="taxonomic scope" value="Bacteria"/>
</dbReference>
<evidence type="ECO:0000313" key="1">
    <source>
        <dbReference type="EMBL" id="EPX77930.1"/>
    </source>
</evidence>
<dbReference type="Gene3D" id="1.10.3910.10">
    <property type="entry name" value="SP0561-like"/>
    <property type="match status" value="1"/>
</dbReference>
<dbReference type="InterPro" id="IPR023883">
    <property type="entry name" value="CHP03980_redox-disulphide"/>
</dbReference>
<comment type="caution">
    <text evidence="1">The sequence shown here is derived from an EMBL/GenBank/DDBJ whole genome shotgun (WGS) entry which is preliminary data.</text>
</comment>
<reference evidence="2" key="1">
    <citation type="journal article" date="2014" name="Stand. Genomic Sci.">
        <title>Genome sequence of the exopolysaccharide-producing Salipiger mucosus type strain (DSM 16094(T)), a moderately halophilic member of the Roseobacter clade.</title>
        <authorList>
            <person name="Riedel T."/>
            <person name="Spring S."/>
            <person name="Fiebig A."/>
            <person name="Petersen J."/>
            <person name="Kyrpides N.C."/>
            <person name="Goker M."/>
            <person name="Klenk H.P."/>
        </authorList>
    </citation>
    <scope>NUCLEOTIDE SEQUENCE [LARGE SCALE GENOMIC DNA]</scope>
    <source>
        <strain evidence="2">DSM 16094</strain>
    </source>
</reference>
<dbReference type="AlphaFoldDB" id="S9RII4"/>
<sequence>MRRRRPDPNDPDLPLADLFAAWPEAALPFLDRRMLCPGCPIAPFHTVVDSCREYDLDEDSFRSEIAGGLRSERQKRA</sequence>
<protein>
    <recommendedName>
        <fullName evidence="3">DUF1858 domain-containing protein</fullName>
    </recommendedName>
</protein>
<dbReference type="RefSeq" id="WP_020040126.1">
    <property type="nucleotide sequence ID" value="NZ_KE557281.1"/>
</dbReference>
<keyword evidence="2" id="KW-1185">Reference proteome</keyword>
<name>S9RII4_9RHOB</name>
<dbReference type="Proteomes" id="UP000015347">
    <property type="component" value="Unassembled WGS sequence"/>
</dbReference>